<reference evidence="3 4" key="2">
    <citation type="journal article" date="2017" name="Sci. Rep.">
        <title>Ant-infecting Ophiocordyceps genomes reveal a high diversity of potential behavioral manipulation genes and a possible major role for enterotoxins.</title>
        <authorList>
            <person name="de Bekker C."/>
            <person name="Ohm R.A."/>
            <person name="Evans H.C."/>
            <person name="Brachmann A."/>
            <person name="Hughes D.P."/>
        </authorList>
    </citation>
    <scope>NUCLEOTIDE SEQUENCE [LARGE SCALE GENOMIC DNA]</scope>
    <source>
        <strain evidence="3 4">SC16a</strain>
    </source>
</reference>
<dbReference type="AlphaFoldDB" id="A0A2A9PE42"/>
<comment type="caution">
    <text evidence="3">The sequence shown here is derived from an EMBL/GenBank/DDBJ whole genome shotgun (WGS) entry which is preliminary data.</text>
</comment>
<feature type="chain" id="PRO_5012925157" description="Integral membrane protein" evidence="2">
    <location>
        <begin position="19"/>
        <end position="166"/>
    </location>
</feature>
<dbReference type="Proteomes" id="UP000037136">
    <property type="component" value="Unassembled WGS sequence"/>
</dbReference>
<keyword evidence="4" id="KW-1185">Reference proteome</keyword>
<feature type="transmembrane region" description="Helical" evidence="1">
    <location>
        <begin position="60"/>
        <end position="81"/>
    </location>
</feature>
<evidence type="ECO:0008006" key="5">
    <source>
        <dbReference type="Google" id="ProtNLM"/>
    </source>
</evidence>
<accession>A0A2A9PE42</accession>
<name>A0A2A9PE42_OPHUN</name>
<keyword evidence="1" id="KW-0472">Membrane</keyword>
<organism evidence="3 4">
    <name type="scientific">Ophiocordyceps unilateralis</name>
    <name type="common">Zombie-ant fungus</name>
    <name type="synonym">Torrubia unilateralis</name>
    <dbReference type="NCBI Taxonomy" id="268505"/>
    <lineage>
        <taxon>Eukaryota</taxon>
        <taxon>Fungi</taxon>
        <taxon>Dikarya</taxon>
        <taxon>Ascomycota</taxon>
        <taxon>Pezizomycotina</taxon>
        <taxon>Sordariomycetes</taxon>
        <taxon>Hypocreomycetidae</taxon>
        <taxon>Hypocreales</taxon>
        <taxon>Ophiocordycipitaceae</taxon>
        <taxon>Ophiocordyceps</taxon>
    </lineage>
</organism>
<evidence type="ECO:0000256" key="2">
    <source>
        <dbReference type="SAM" id="SignalP"/>
    </source>
</evidence>
<dbReference type="OrthoDB" id="1523883at2759"/>
<keyword evidence="1" id="KW-1133">Transmembrane helix</keyword>
<evidence type="ECO:0000313" key="4">
    <source>
        <dbReference type="Proteomes" id="UP000037136"/>
    </source>
</evidence>
<keyword evidence="1" id="KW-0812">Transmembrane</keyword>
<proteinExistence type="predicted"/>
<sequence length="166" mass="18084">MATSSLGLDLLRLAPLLSSTCSLLYAWDQHFFLGLLNRPEIRLRSRALLPTYFTHVFRRGLPFVLAAVAVSFGSGISNLLYLGPSSPLSWRCYVAGSVLAAAHLLYVPWIAPSCHQLLLLSPHSGDDDDHDPDPNALLDGWLSVNAWRSLTVDLGAWIAFVVATAA</sequence>
<evidence type="ECO:0000313" key="3">
    <source>
        <dbReference type="EMBL" id="PFH59669.1"/>
    </source>
</evidence>
<evidence type="ECO:0000256" key="1">
    <source>
        <dbReference type="SAM" id="Phobius"/>
    </source>
</evidence>
<dbReference type="EMBL" id="LAZP02000182">
    <property type="protein sequence ID" value="PFH59669.1"/>
    <property type="molecule type" value="Genomic_DNA"/>
</dbReference>
<gene>
    <name evidence="3" type="ORF">XA68_12047</name>
</gene>
<reference evidence="3 4" key="1">
    <citation type="journal article" date="2015" name="BMC Genomics">
        <title>Gene expression during zombie ant biting behavior reflects the complexity underlying fungal parasitic behavioral manipulation.</title>
        <authorList>
            <person name="de Bekker C."/>
            <person name="Ohm R.A."/>
            <person name="Loreto R.G."/>
            <person name="Sebastian A."/>
            <person name="Albert I."/>
            <person name="Merrow M."/>
            <person name="Brachmann A."/>
            <person name="Hughes D.P."/>
        </authorList>
    </citation>
    <scope>NUCLEOTIDE SEQUENCE [LARGE SCALE GENOMIC DNA]</scope>
    <source>
        <strain evidence="3 4">SC16a</strain>
    </source>
</reference>
<dbReference type="STRING" id="268505.A0A2A9PE42"/>
<feature type="signal peptide" evidence="2">
    <location>
        <begin position="1"/>
        <end position="18"/>
    </location>
</feature>
<protein>
    <recommendedName>
        <fullName evidence="5">Integral membrane protein</fullName>
    </recommendedName>
</protein>
<keyword evidence="2" id="KW-0732">Signal</keyword>
<feature type="transmembrane region" description="Helical" evidence="1">
    <location>
        <begin position="93"/>
        <end position="111"/>
    </location>
</feature>